<comment type="caution">
    <text evidence="2">The sequence shown here is derived from an EMBL/GenBank/DDBJ whole genome shotgun (WGS) entry which is preliminary data.</text>
</comment>
<dbReference type="EMBL" id="MLFS01000063">
    <property type="protein sequence ID" value="ORM70336.1"/>
    <property type="molecule type" value="Genomic_DNA"/>
</dbReference>
<dbReference type="AlphaFoldDB" id="A0A1X1D124"/>
<evidence type="ECO:0000256" key="1">
    <source>
        <dbReference type="SAM" id="MobiDB-lite"/>
    </source>
</evidence>
<proteinExistence type="predicted"/>
<evidence type="ECO:0000313" key="3">
    <source>
        <dbReference type="Proteomes" id="UP000193104"/>
    </source>
</evidence>
<accession>A0A1X1D124</accession>
<reference evidence="2 3" key="1">
    <citation type="journal article" date="2017" name="Antonie Van Leeuwenhoek">
        <title>Phylogenomic resolution of the bacterial genus Pantoea and its relationship with Erwinia and Tatumella.</title>
        <authorList>
            <person name="Palmer M."/>
            <person name="Steenkamp E.T."/>
            <person name="Coetzee M.P."/>
            <person name="Chan W.Y."/>
            <person name="van Zyl E."/>
            <person name="De Maayer P."/>
            <person name="Coutinho T.A."/>
            <person name="Blom J."/>
            <person name="Smits T.H."/>
            <person name="Duffy B."/>
            <person name="Venter S.N."/>
        </authorList>
    </citation>
    <scope>NUCLEOTIDE SEQUENCE [LARGE SCALE GENOMIC DNA]</scope>
    <source>
        <strain evidence="2 3">LMG 26277</strain>
    </source>
</reference>
<dbReference type="STRING" id="1076551.HA48_18055"/>
<sequence length="59" mass="6555">MSVLIDKVDPVIMFPMLKEQCGIATCLRNLAHKSRDNPAMRKTAVRHSAQHAAQPLQSV</sequence>
<feature type="region of interest" description="Disordered" evidence="1">
    <location>
        <begin position="38"/>
        <end position="59"/>
    </location>
</feature>
<evidence type="ECO:0000313" key="2">
    <source>
        <dbReference type="EMBL" id="ORM70336.1"/>
    </source>
</evidence>
<organism evidence="2 3">
    <name type="scientific">Pantoea wallisii</name>
    <dbReference type="NCBI Taxonomy" id="1076551"/>
    <lineage>
        <taxon>Bacteria</taxon>
        <taxon>Pseudomonadati</taxon>
        <taxon>Pseudomonadota</taxon>
        <taxon>Gammaproteobacteria</taxon>
        <taxon>Enterobacterales</taxon>
        <taxon>Erwiniaceae</taxon>
        <taxon>Pantoea</taxon>
    </lineage>
</organism>
<gene>
    <name evidence="2" type="ORF">HA48_18055</name>
</gene>
<keyword evidence="3" id="KW-1185">Reference proteome</keyword>
<protein>
    <submittedName>
        <fullName evidence="2">Uncharacterized protein</fullName>
    </submittedName>
</protein>
<name>A0A1X1D124_9GAMM</name>
<dbReference type="Proteomes" id="UP000193104">
    <property type="component" value="Unassembled WGS sequence"/>
</dbReference>